<dbReference type="GO" id="GO:0009252">
    <property type="term" value="P:peptidoglycan biosynthetic process"/>
    <property type="evidence" value="ECO:0007669"/>
    <property type="project" value="UniProtKB-KW"/>
</dbReference>
<evidence type="ECO:0000259" key="18">
    <source>
        <dbReference type="Pfam" id="PF00905"/>
    </source>
</evidence>
<feature type="domain" description="Penicillin-binding protein transpeptidase" evidence="18">
    <location>
        <begin position="423"/>
        <end position="685"/>
    </location>
</feature>
<dbReference type="AlphaFoldDB" id="A0A5P0ZVP4"/>
<keyword evidence="4" id="KW-0328">Glycosyltransferase</keyword>
<protein>
    <submittedName>
        <fullName evidence="21">Penicillin-binding protein</fullName>
    </submittedName>
</protein>
<keyword evidence="3" id="KW-0645">Protease</keyword>
<dbReference type="GO" id="GO:0008955">
    <property type="term" value="F:peptidoglycan glycosyltransferase activity"/>
    <property type="evidence" value="ECO:0007669"/>
    <property type="project" value="UniProtKB-EC"/>
</dbReference>
<dbReference type="Gene3D" id="1.10.3810.10">
    <property type="entry name" value="Biosynthetic peptidoglycan transglycosylase-like"/>
    <property type="match status" value="1"/>
</dbReference>
<evidence type="ECO:0000256" key="11">
    <source>
        <dbReference type="ARBA" id="ARBA00023136"/>
    </source>
</evidence>
<dbReference type="SUPFAM" id="SSF53955">
    <property type="entry name" value="Lysozyme-like"/>
    <property type="match status" value="1"/>
</dbReference>
<evidence type="ECO:0000313" key="23">
    <source>
        <dbReference type="Proteomes" id="UP000414364"/>
    </source>
</evidence>
<evidence type="ECO:0000256" key="17">
    <source>
        <dbReference type="SAM" id="Phobius"/>
    </source>
</evidence>
<evidence type="ECO:0000256" key="5">
    <source>
        <dbReference type="ARBA" id="ARBA00022679"/>
    </source>
</evidence>
<keyword evidence="10 17" id="KW-1133">Transmembrane helix</keyword>
<accession>A0A5P0ZVP4</accession>
<keyword evidence="7" id="KW-0378">Hydrolase</keyword>
<feature type="compositionally biased region" description="Low complexity" evidence="16">
    <location>
        <begin position="841"/>
        <end position="857"/>
    </location>
</feature>
<dbReference type="InterPro" id="IPR012338">
    <property type="entry name" value="Beta-lactam/transpept-like"/>
</dbReference>
<evidence type="ECO:0000256" key="6">
    <source>
        <dbReference type="ARBA" id="ARBA00022692"/>
    </source>
</evidence>
<evidence type="ECO:0000256" key="14">
    <source>
        <dbReference type="ARBA" id="ARBA00034000"/>
    </source>
</evidence>
<feature type="region of interest" description="Disordered" evidence="16">
    <location>
        <begin position="799"/>
        <end position="930"/>
    </location>
</feature>
<dbReference type="Proteomes" id="UP000414364">
    <property type="component" value="Unassembled WGS sequence"/>
</dbReference>
<evidence type="ECO:0000256" key="13">
    <source>
        <dbReference type="ARBA" id="ARBA00023316"/>
    </source>
</evidence>
<dbReference type="GO" id="GO:0008658">
    <property type="term" value="F:penicillin binding"/>
    <property type="evidence" value="ECO:0007669"/>
    <property type="project" value="InterPro"/>
</dbReference>
<dbReference type="PANTHER" id="PTHR32282:SF32">
    <property type="entry name" value="PENICILLIN-BINDING PROTEIN 2A"/>
    <property type="match status" value="1"/>
</dbReference>
<dbReference type="InterPro" id="IPR023346">
    <property type="entry name" value="Lysozyme-like_dom_sf"/>
</dbReference>
<keyword evidence="9" id="KW-0573">Peptidoglycan synthesis</keyword>
<feature type="domain" description="Glycosyl transferase family 51" evidence="19">
    <location>
        <begin position="91"/>
        <end position="281"/>
    </location>
</feature>
<evidence type="ECO:0000256" key="9">
    <source>
        <dbReference type="ARBA" id="ARBA00022984"/>
    </source>
</evidence>
<evidence type="ECO:0000313" key="22">
    <source>
        <dbReference type="Proteomes" id="UP000371423"/>
    </source>
</evidence>
<evidence type="ECO:0000256" key="16">
    <source>
        <dbReference type="SAM" id="MobiDB-lite"/>
    </source>
</evidence>
<evidence type="ECO:0000256" key="1">
    <source>
        <dbReference type="ARBA" id="ARBA00022475"/>
    </source>
</evidence>
<evidence type="ECO:0000256" key="3">
    <source>
        <dbReference type="ARBA" id="ARBA00022670"/>
    </source>
</evidence>
<dbReference type="EMBL" id="VDFP01000019">
    <property type="protein sequence ID" value="MQS76531.1"/>
    <property type="molecule type" value="Genomic_DNA"/>
</dbReference>
<dbReference type="GO" id="GO:0009002">
    <property type="term" value="F:serine-type D-Ala-D-Ala carboxypeptidase activity"/>
    <property type="evidence" value="ECO:0007669"/>
    <property type="project" value="UniProtKB-EC"/>
</dbReference>
<keyword evidence="1" id="KW-1003">Cell membrane</keyword>
<dbReference type="GO" id="GO:0071555">
    <property type="term" value="P:cell wall organization"/>
    <property type="evidence" value="ECO:0007669"/>
    <property type="project" value="UniProtKB-KW"/>
</dbReference>
<name>A0A5P0ZVP4_9LACO</name>
<evidence type="ECO:0000256" key="8">
    <source>
        <dbReference type="ARBA" id="ARBA00022960"/>
    </source>
</evidence>
<feature type="compositionally biased region" description="Polar residues" evidence="16">
    <location>
        <begin position="799"/>
        <end position="840"/>
    </location>
</feature>
<evidence type="ECO:0000259" key="19">
    <source>
        <dbReference type="Pfam" id="PF00912"/>
    </source>
</evidence>
<sequence>MKNLWNSIVNSFKSIKSWSDFANRANLTIEVIRRIIVYTFAGLMILLSLAIGLGTGYVSALTNQVSVPTKNEMKTELQDVNNSATLYFADGSKIENLQKEVQGKKIPLSQMSPYLKKAIVSTEDSDFYRHKGVVPKSIFRAIISDLTGIGAQTGGSTLTQQTVKMQMLSSETTWKRKAVEIFLAMRVDKYFSKKEILQDYLNAATFGLNNKGQNIQGVQAAAKGLFGKDASQLNIAESAFIAGLPQSPSIYTPYSTTGTGGKMKSNLNLGMKRKNIVLYRMYRDNQITEAQYNQAKKFNLKKDFIKPAKASSQEIKYGYLYNLLTDEAKTELIKKLVKSDGLKYKEVKKDKTLYDRYSEQANTELHNKNYKIHSTINKKLYIAMNKQAQDFKGNLGTTHTDTAQDPNTGKTIKVSEPVQNGSVLLDNKTGQVLGFVGGVNFKKSQLNHIFTNRSPGSSIKPLITFAPAIENGLIGSQSMLADFKTSFKKYSPTDYGQTIQNRFVSARETLEESYNIPSVNLYNYIRQQGVSSKKYMSKMGINLSNKEYNQLGITLGGTSEGVTVLQQASAFSTFANKGVHVDPYVLSSVVDPSGKTVYKHKGSKTRVFSKQTSYIIKNMLHGVVTKGTASALSYETNFSNKNLFGKTGTSNDYRDNWFIGSTDGMTLASWIGYDNLYGNNYNLASNSTDINQELWAKMANALYQEDKSVFNINKKFKKPSGVKSYTVDKETGTSPGTIGYNGITTKVNQHTTKSLYYKGSPKEMSYDNFAIGGKSKNYKLFWDNYFGRDNGYATVKTLGSSKKSTSELASENGSGRTSGFSNSTNSNASSEVVTDSISTYSSSNNNSTTSNGNTETGTGSGTSGSSGSGSSSSSNSTSGSNSSSSSNASSNSSTGNESSTNQGLENNSSSNSSQAGSGSSVEETPSPTAE</sequence>
<dbReference type="Pfam" id="PF00905">
    <property type="entry name" value="Transpeptidase"/>
    <property type="match status" value="1"/>
</dbReference>
<evidence type="ECO:0000256" key="7">
    <source>
        <dbReference type="ARBA" id="ARBA00022801"/>
    </source>
</evidence>
<dbReference type="Pfam" id="PF00912">
    <property type="entry name" value="Transgly"/>
    <property type="match status" value="1"/>
</dbReference>
<evidence type="ECO:0000256" key="10">
    <source>
        <dbReference type="ARBA" id="ARBA00022989"/>
    </source>
</evidence>
<feature type="transmembrane region" description="Helical" evidence="17">
    <location>
        <begin position="35"/>
        <end position="58"/>
    </location>
</feature>
<keyword evidence="6 17" id="KW-0812">Transmembrane</keyword>
<dbReference type="SUPFAM" id="SSF56601">
    <property type="entry name" value="beta-lactamase/transpeptidase-like"/>
    <property type="match status" value="1"/>
</dbReference>
<feature type="compositionally biased region" description="Gly residues" evidence="16">
    <location>
        <begin position="858"/>
        <end position="867"/>
    </location>
</feature>
<comment type="catalytic activity">
    <reaction evidence="14">
        <text>Preferential cleavage: (Ac)2-L-Lys-D-Ala-|-D-Ala. Also transpeptidation of peptidyl-alanyl moieties that are N-acyl substituents of D-alanine.</text>
        <dbReference type="EC" id="3.4.16.4"/>
    </reaction>
</comment>
<dbReference type="PANTHER" id="PTHR32282">
    <property type="entry name" value="BINDING PROTEIN TRANSPEPTIDASE, PUTATIVE-RELATED"/>
    <property type="match status" value="1"/>
</dbReference>
<feature type="compositionally biased region" description="Low complexity" evidence="16">
    <location>
        <begin position="868"/>
        <end position="920"/>
    </location>
</feature>
<evidence type="ECO:0000313" key="21">
    <source>
        <dbReference type="EMBL" id="MQS96912.1"/>
    </source>
</evidence>
<gene>
    <name evidence="21" type="ORF">FHL05_03280</name>
    <name evidence="20" type="ORF">FHL06_09095</name>
</gene>
<comment type="catalytic activity">
    <reaction evidence="15">
        <text>[GlcNAc-(1-&gt;4)-Mur2Ac(oyl-L-Ala-gamma-D-Glu-L-Lys-D-Ala-D-Ala)](n)-di-trans,octa-cis-undecaprenyl diphosphate + beta-D-GlcNAc-(1-&gt;4)-Mur2Ac(oyl-L-Ala-gamma-D-Glu-L-Lys-D-Ala-D-Ala)-di-trans,octa-cis-undecaprenyl diphosphate = [GlcNAc-(1-&gt;4)-Mur2Ac(oyl-L-Ala-gamma-D-Glu-L-Lys-D-Ala-D-Ala)](n+1)-di-trans,octa-cis-undecaprenyl diphosphate + di-trans,octa-cis-undecaprenyl diphosphate + H(+)</text>
        <dbReference type="Rhea" id="RHEA:23708"/>
        <dbReference type="Rhea" id="RHEA-COMP:9602"/>
        <dbReference type="Rhea" id="RHEA-COMP:9603"/>
        <dbReference type="ChEBI" id="CHEBI:15378"/>
        <dbReference type="ChEBI" id="CHEBI:58405"/>
        <dbReference type="ChEBI" id="CHEBI:60033"/>
        <dbReference type="ChEBI" id="CHEBI:78435"/>
        <dbReference type="EC" id="2.4.99.28"/>
    </reaction>
</comment>
<evidence type="ECO:0000256" key="2">
    <source>
        <dbReference type="ARBA" id="ARBA00022645"/>
    </source>
</evidence>
<dbReference type="InterPro" id="IPR001264">
    <property type="entry name" value="Glyco_trans_51"/>
</dbReference>
<dbReference type="InterPro" id="IPR036950">
    <property type="entry name" value="PBP_transglycosylase"/>
</dbReference>
<dbReference type="Proteomes" id="UP000371423">
    <property type="component" value="Unassembled WGS sequence"/>
</dbReference>
<keyword evidence="2" id="KW-0121">Carboxypeptidase</keyword>
<keyword evidence="8" id="KW-0133">Cell shape</keyword>
<dbReference type="GO" id="GO:0006508">
    <property type="term" value="P:proteolysis"/>
    <property type="evidence" value="ECO:0007669"/>
    <property type="project" value="UniProtKB-KW"/>
</dbReference>
<dbReference type="InterPro" id="IPR050396">
    <property type="entry name" value="Glycosyltr_51/Transpeptidase"/>
</dbReference>
<dbReference type="Gene3D" id="3.40.710.10">
    <property type="entry name" value="DD-peptidase/beta-lactamase superfamily"/>
    <property type="match status" value="1"/>
</dbReference>
<reference evidence="22 23" key="1">
    <citation type="journal article" date="2019" name="Syst. Appl. Microbiol.">
        <title>Polyphasic characterization of two novel Lactobacillus spp. isolated from blown salami packages: Description of Lactobacillus halodurans sp. nov. and Lactobacillus salsicarnum sp. nov.</title>
        <authorList>
            <person name="Schuster J.A."/>
            <person name="Klingl A."/>
            <person name="Vogel R.F."/>
            <person name="Ehrmann M.A."/>
        </authorList>
    </citation>
    <scope>NUCLEOTIDE SEQUENCE [LARGE SCALE GENOMIC DNA]</scope>
    <source>
        <strain evidence="21 22">TMW 1.1920</strain>
        <strain evidence="20 23">TMW 1.2172</strain>
    </source>
</reference>
<dbReference type="EMBL" id="VDFO01000009">
    <property type="protein sequence ID" value="MQS96912.1"/>
    <property type="molecule type" value="Genomic_DNA"/>
</dbReference>
<organism evidence="21 22">
    <name type="scientific">Companilactobacillus halodurans</name>
    <dbReference type="NCBI Taxonomy" id="2584183"/>
    <lineage>
        <taxon>Bacteria</taxon>
        <taxon>Bacillati</taxon>
        <taxon>Bacillota</taxon>
        <taxon>Bacilli</taxon>
        <taxon>Lactobacillales</taxon>
        <taxon>Lactobacillaceae</taxon>
        <taxon>Companilactobacillus</taxon>
    </lineage>
</organism>
<keyword evidence="13" id="KW-0961">Cell wall biogenesis/degradation</keyword>
<evidence type="ECO:0000313" key="20">
    <source>
        <dbReference type="EMBL" id="MQS76531.1"/>
    </source>
</evidence>
<feature type="compositionally biased region" description="Polar residues" evidence="16">
    <location>
        <begin position="921"/>
        <end position="930"/>
    </location>
</feature>
<dbReference type="Gene3D" id="3.40.50.12800">
    <property type="match status" value="1"/>
</dbReference>
<dbReference type="GO" id="GO:0008360">
    <property type="term" value="P:regulation of cell shape"/>
    <property type="evidence" value="ECO:0007669"/>
    <property type="project" value="UniProtKB-KW"/>
</dbReference>
<dbReference type="RefSeq" id="WP_162000189.1">
    <property type="nucleotide sequence ID" value="NZ_VDFO01000009.1"/>
</dbReference>
<dbReference type="GO" id="GO:0030288">
    <property type="term" value="C:outer membrane-bounded periplasmic space"/>
    <property type="evidence" value="ECO:0007669"/>
    <property type="project" value="TreeGrafter"/>
</dbReference>
<comment type="caution">
    <text evidence="21">The sequence shown here is derived from an EMBL/GenBank/DDBJ whole genome shotgun (WGS) entry which is preliminary data.</text>
</comment>
<keyword evidence="22" id="KW-1185">Reference proteome</keyword>
<dbReference type="InterPro" id="IPR001460">
    <property type="entry name" value="PCN-bd_Tpept"/>
</dbReference>
<keyword evidence="5" id="KW-0808">Transferase</keyword>
<evidence type="ECO:0000256" key="4">
    <source>
        <dbReference type="ARBA" id="ARBA00022676"/>
    </source>
</evidence>
<keyword evidence="12" id="KW-0511">Multifunctional enzyme</keyword>
<keyword evidence="11 17" id="KW-0472">Membrane</keyword>
<evidence type="ECO:0000256" key="15">
    <source>
        <dbReference type="ARBA" id="ARBA00049902"/>
    </source>
</evidence>
<evidence type="ECO:0000256" key="12">
    <source>
        <dbReference type="ARBA" id="ARBA00023268"/>
    </source>
</evidence>
<proteinExistence type="predicted"/>